<reference evidence="3" key="3">
    <citation type="submission" date="2006-07" db="EMBL/GenBank/DDBJ databases">
        <authorList>
            <person name="Buell R."/>
        </authorList>
    </citation>
    <scope>NUCLEOTIDE SEQUENCE</scope>
</reference>
<evidence type="ECO:0000313" key="3">
    <source>
        <dbReference type="EMBL" id="ABB46813.2"/>
    </source>
</evidence>
<organism evidence="3">
    <name type="scientific">Oryza sativa subsp. japonica</name>
    <name type="common">Rice</name>
    <dbReference type="NCBI Taxonomy" id="39947"/>
    <lineage>
        <taxon>Eukaryota</taxon>
        <taxon>Viridiplantae</taxon>
        <taxon>Streptophyta</taxon>
        <taxon>Embryophyta</taxon>
        <taxon>Tracheophyta</taxon>
        <taxon>Spermatophyta</taxon>
        <taxon>Magnoliopsida</taxon>
        <taxon>Liliopsida</taxon>
        <taxon>Poales</taxon>
        <taxon>Poaceae</taxon>
        <taxon>BOP clade</taxon>
        <taxon>Oryzoideae</taxon>
        <taxon>Oryzeae</taxon>
        <taxon>Oryzinae</taxon>
        <taxon>Oryza</taxon>
        <taxon>Oryza sativa</taxon>
    </lineage>
</organism>
<protein>
    <submittedName>
        <fullName evidence="3">Uncharacterized protein</fullName>
    </submittedName>
</protein>
<evidence type="ECO:0000256" key="2">
    <source>
        <dbReference type="SAM" id="Phobius"/>
    </source>
</evidence>
<dbReference type="EMBL" id="DP000086">
    <property type="protein sequence ID" value="ABB46813.2"/>
    <property type="molecule type" value="Genomic_DNA"/>
</dbReference>
<sequence>MIQKSPVKDERSPIITGDEGGGAALLSLLRSPLLSKKDYEVDYKKEAESTSDTPTDNEKAKNSIRDIFVFVVLSICLLLRSTHPSKYPKSLFTLWHCGRTTLTV</sequence>
<name>Q33AW2_ORYSJ</name>
<feature type="transmembrane region" description="Helical" evidence="2">
    <location>
        <begin position="67"/>
        <end position="83"/>
    </location>
</feature>
<keyword evidence="2" id="KW-1133">Transmembrane helix</keyword>
<feature type="region of interest" description="Disordered" evidence="1">
    <location>
        <begin position="1"/>
        <end position="21"/>
    </location>
</feature>
<reference evidence="3" key="1">
    <citation type="journal article" date="2003" name="Science">
        <title>In-depth view of structure, activity, and evolution of rice chromosome 10.</title>
        <authorList>
            <consortium name="Rice Chromosome 10 Sequencing Consortium"/>
        </authorList>
    </citation>
    <scope>NUCLEOTIDE SEQUENCE [LARGE SCALE GENOMIC DNA]</scope>
</reference>
<dbReference type="AlphaFoldDB" id="Q33AW2"/>
<feature type="compositionally biased region" description="Basic and acidic residues" evidence="1">
    <location>
        <begin position="1"/>
        <end position="12"/>
    </location>
</feature>
<proteinExistence type="predicted"/>
<keyword evidence="2" id="KW-0812">Transmembrane</keyword>
<keyword evidence="2" id="KW-0472">Membrane</keyword>
<evidence type="ECO:0000256" key="1">
    <source>
        <dbReference type="SAM" id="MobiDB-lite"/>
    </source>
</evidence>
<reference evidence="3" key="2">
    <citation type="submission" date="2003-05" db="EMBL/GenBank/DDBJ databases">
        <authorList>
            <person name="Buell C.R."/>
            <person name="Wing R.A."/>
            <person name="McCombie W.R."/>
            <person name="Messing J."/>
            <person name="Yuan Q."/>
            <person name="Ouyang S."/>
        </authorList>
    </citation>
    <scope>NUCLEOTIDE SEQUENCE</scope>
</reference>
<gene>
    <name evidence="3" type="ordered locus">LOC_Os10g07350</name>
</gene>
<accession>Q33AW2</accession>